<feature type="non-terminal residue" evidence="1">
    <location>
        <position position="54"/>
    </location>
</feature>
<dbReference type="EMBL" id="JANIIK010000042">
    <property type="protein sequence ID" value="KAJ3606757.1"/>
    <property type="molecule type" value="Genomic_DNA"/>
</dbReference>
<keyword evidence="2" id="KW-1185">Reference proteome</keyword>
<sequence length="54" mass="5858">MTDFLVSSFSGEFLQAPGVLGEANIRGLAVDTTNGLVHFHWWISSRPPGWVGAK</sequence>
<proteinExistence type="predicted"/>
<reference evidence="1" key="1">
    <citation type="submission" date="2022-07" db="EMBL/GenBank/DDBJ databases">
        <title>Chromosome-level genome of Muraenolepis orangiensis.</title>
        <authorList>
            <person name="Kim J."/>
        </authorList>
    </citation>
    <scope>NUCLEOTIDE SEQUENCE</scope>
    <source>
        <strain evidence="1">KU_S4_2022</strain>
        <tissue evidence="1">Muscle</tissue>
    </source>
</reference>
<evidence type="ECO:0000313" key="1">
    <source>
        <dbReference type="EMBL" id="KAJ3606757.1"/>
    </source>
</evidence>
<comment type="caution">
    <text evidence="1">The sequence shown here is derived from an EMBL/GenBank/DDBJ whole genome shotgun (WGS) entry which is preliminary data.</text>
</comment>
<name>A0A9Q0EEU1_9TELE</name>
<dbReference type="Proteomes" id="UP001148018">
    <property type="component" value="Unassembled WGS sequence"/>
</dbReference>
<organism evidence="1 2">
    <name type="scientific">Muraenolepis orangiensis</name>
    <name type="common">Patagonian moray cod</name>
    <dbReference type="NCBI Taxonomy" id="630683"/>
    <lineage>
        <taxon>Eukaryota</taxon>
        <taxon>Metazoa</taxon>
        <taxon>Chordata</taxon>
        <taxon>Craniata</taxon>
        <taxon>Vertebrata</taxon>
        <taxon>Euteleostomi</taxon>
        <taxon>Actinopterygii</taxon>
        <taxon>Neopterygii</taxon>
        <taxon>Teleostei</taxon>
        <taxon>Neoteleostei</taxon>
        <taxon>Acanthomorphata</taxon>
        <taxon>Zeiogadaria</taxon>
        <taxon>Gadariae</taxon>
        <taxon>Gadiformes</taxon>
        <taxon>Muraenolepidoidei</taxon>
        <taxon>Muraenolepididae</taxon>
        <taxon>Muraenolepis</taxon>
    </lineage>
</organism>
<evidence type="ECO:0000313" key="2">
    <source>
        <dbReference type="Proteomes" id="UP001148018"/>
    </source>
</evidence>
<protein>
    <submittedName>
        <fullName evidence="1">Uncharacterized protein</fullName>
    </submittedName>
</protein>
<accession>A0A9Q0EEU1</accession>
<dbReference type="AlphaFoldDB" id="A0A9Q0EEU1"/>
<gene>
    <name evidence="1" type="ORF">NHX12_026276</name>
</gene>